<dbReference type="InterPro" id="IPR002347">
    <property type="entry name" value="SDR_fam"/>
</dbReference>
<dbReference type="EC" id="1.-.-.-" evidence="4"/>
<dbReference type="PANTHER" id="PTHR44196:SF1">
    <property type="entry name" value="DEHYDROGENASE_REDUCTASE SDR FAMILY MEMBER 7B"/>
    <property type="match status" value="1"/>
</dbReference>
<dbReference type="PROSITE" id="PS00061">
    <property type="entry name" value="ADH_SHORT"/>
    <property type="match status" value="1"/>
</dbReference>
<dbReference type="RefSeq" id="WP_188073539.1">
    <property type="nucleotide sequence ID" value="NZ_BSPS01000011.1"/>
</dbReference>
<dbReference type="Gene3D" id="3.40.50.720">
    <property type="entry name" value="NAD(P)-binding Rossmann-like Domain"/>
    <property type="match status" value="1"/>
</dbReference>
<protein>
    <submittedName>
        <fullName evidence="4">Putative oxidoreductase</fullName>
        <ecNumber evidence="4">1.-.-.-</ecNumber>
    </submittedName>
</protein>
<gene>
    <name evidence="4" type="ORF">GGR43_003994</name>
</gene>
<keyword evidence="2 4" id="KW-0560">Oxidoreductase</keyword>
<dbReference type="Pfam" id="PF00106">
    <property type="entry name" value="adh_short"/>
    <property type="match status" value="1"/>
</dbReference>
<evidence type="ECO:0000256" key="2">
    <source>
        <dbReference type="ARBA" id="ARBA00023002"/>
    </source>
</evidence>
<evidence type="ECO:0000256" key="3">
    <source>
        <dbReference type="RuleBase" id="RU000363"/>
    </source>
</evidence>
<dbReference type="SUPFAM" id="SSF51735">
    <property type="entry name" value="NAD(P)-binding Rossmann-fold domains"/>
    <property type="match status" value="1"/>
</dbReference>
<dbReference type="Proteomes" id="UP000571950">
    <property type="component" value="Unassembled WGS sequence"/>
</dbReference>
<evidence type="ECO:0000256" key="1">
    <source>
        <dbReference type="ARBA" id="ARBA00006484"/>
    </source>
</evidence>
<organism evidence="4 5">
    <name type="scientific">Sphingobium jiangsuense</name>
    <dbReference type="NCBI Taxonomy" id="870476"/>
    <lineage>
        <taxon>Bacteria</taxon>
        <taxon>Pseudomonadati</taxon>
        <taxon>Pseudomonadota</taxon>
        <taxon>Alphaproteobacteria</taxon>
        <taxon>Sphingomonadales</taxon>
        <taxon>Sphingomonadaceae</taxon>
        <taxon>Sphingobium</taxon>
    </lineage>
</organism>
<sequence length="252" mass="26776">MELTGNTVLITGGNSGIGYGLAVALHEAGNKVIIAGRRADALARVAGAHPGMSWHVVDMGDAASIAAFADEVKRRYPDLNVLVNNAGIMRVENLLEEPCDLSGAEEQVAINLLGPIRLAAALLPHLRKQPRGAIINVSSGLAFVPFNMVPTYCATKAAIHSYTRSLRRQLAGTALQVIELAPPAVATNLMPVDENGPPTLPLDDFIGEVMAILRDQPDVEEILVDAVKPLREAEATGQFGQLYELINAAPQH</sequence>
<name>A0A7W6BJN1_9SPHN</name>
<dbReference type="PANTHER" id="PTHR44196">
    <property type="entry name" value="DEHYDROGENASE/REDUCTASE SDR FAMILY MEMBER 7B"/>
    <property type="match status" value="1"/>
</dbReference>
<dbReference type="AlphaFoldDB" id="A0A7W6BJN1"/>
<dbReference type="GO" id="GO:0016020">
    <property type="term" value="C:membrane"/>
    <property type="evidence" value="ECO:0007669"/>
    <property type="project" value="TreeGrafter"/>
</dbReference>
<dbReference type="CDD" id="cd05370">
    <property type="entry name" value="SDR_c2"/>
    <property type="match status" value="1"/>
</dbReference>
<comment type="caution">
    <text evidence="4">The sequence shown here is derived from an EMBL/GenBank/DDBJ whole genome shotgun (WGS) entry which is preliminary data.</text>
</comment>
<dbReference type="EMBL" id="JACIDT010000021">
    <property type="protein sequence ID" value="MBB3928250.1"/>
    <property type="molecule type" value="Genomic_DNA"/>
</dbReference>
<dbReference type="InterPro" id="IPR020904">
    <property type="entry name" value="Sc_DH/Rdtase_CS"/>
</dbReference>
<evidence type="ECO:0000313" key="4">
    <source>
        <dbReference type="EMBL" id="MBB3928250.1"/>
    </source>
</evidence>
<reference evidence="4 5" key="1">
    <citation type="submission" date="2020-08" db="EMBL/GenBank/DDBJ databases">
        <title>Genomic Encyclopedia of Type Strains, Phase IV (KMG-IV): sequencing the most valuable type-strain genomes for metagenomic binning, comparative biology and taxonomic classification.</title>
        <authorList>
            <person name="Goeker M."/>
        </authorList>
    </citation>
    <scope>NUCLEOTIDE SEQUENCE [LARGE SCALE GENOMIC DNA]</scope>
    <source>
        <strain evidence="4 5">DSM 26189</strain>
    </source>
</reference>
<proteinExistence type="inferred from homology"/>
<accession>A0A7W6BJN1</accession>
<dbReference type="PRINTS" id="PR00080">
    <property type="entry name" value="SDRFAMILY"/>
</dbReference>
<keyword evidence="5" id="KW-1185">Reference proteome</keyword>
<dbReference type="PRINTS" id="PR00081">
    <property type="entry name" value="GDHRDH"/>
</dbReference>
<evidence type="ECO:0000313" key="5">
    <source>
        <dbReference type="Proteomes" id="UP000571950"/>
    </source>
</evidence>
<dbReference type="GO" id="GO:0016491">
    <property type="term" value="F:oxidoreductase activity"/>
    <property type="evidence" value="ECO:0007669"/>
    <property type="project" value="UniProtKB-KW"/>
</dbReference>
<dbReference type="InterPro" id="IPR036291">
    <property type="entry name" value="NAD(P)-bd_dom_sf"/>
</dbReference>
<comment type="similarity">
    <text evidence="1 3">Belongs to the short-chain dehydrogenases/reductases (SDR) family.</text>
</comment>